<gene>
    <name evidence="3" type="ORF">Taro_028562</name>
</gene>
<protein>
    <recommendedName>
        <fullName evidence="2">Fibronectin type-III domain-containing protein</fullName>
    </recommendedName>
</protein>
<dbReference type="OrthoDB" id="600557at2759"/>
<feature type="region of interest" description="Disordered" evidence="1">
    <location>
        <begin position="295"/>
        <end position="328"/>
    </location>
</feature>
<dbReference type="InterPro" id="IPR044514">
    <property type="entry name" value="VIN3-like"/>
</dbReference>
<dbReference type="SUPFAM" id="SSF49265">
    <property type="entry name" value="Fibronectin type III"/>
    <property type="match status" value="1"/>
</dbReference>
<organism evidence="3 4">
    <name type="scientific">Colocasia esculenta</name>
    <name type="common">Wild taro</name>
    <name type="synonym">Arum esculentum</name>
    <dbReference type="NCBI Taxonomy" id="4460"/>
    <lineage>
        <taxon>Eukaryota</taxon>
        <taxon>Viridiplantae</taxon>
        <taxon>Streptophyta</taxon>
        <taxon>Embryophyta</taxon>
        <taxon>Tracheophyta</taxon>
        <taxon>Spermatophyta</taxon>
        <taxon>Magnoliopsida</taxon>
        <taxon>Liliopsida</taxon>
        <taxon>Araceae</taxon>
        <taxon>Aroideae</taxon>
        <taxon>Colocasieae</taxon>
        <taxon>Colocasia</taxon>
    </lineage>
</organism>
<dbReference type="InterPro" id="IPR056990">
    <property type="entry name" value="VIN3-like_C"/>
</dbReference>
<dbReference type="Pfam" id="PF23376">
    <property type="entry name" value="Fn3_VIN3"/>
    <property type="match status" value="1"/>
</dbReference>
<dbReference type="PANTHER" id="PTHR46286">
    <property type="entry name" value="VIN3-LIKE PROTEIN 2-RELATED"/>
    <property type="match status" value="1"/>
</dbReference>
<dbReference type="Pfam" id="PF23380">
    <property type="entry name" value="VIN3_C"/>
    <property type="match status" value="1"/>
</dbReference>
<feature type="compositionally biased region" description="Low complexity" evidence="1">
    <location>
        <begin position="1"/>
        <end position="14"/>
    </location>
</feature>
<evidence type="ECO:0000313" key="3">
    <source>
        <dbReference type="EMBL" id="MQL95895.1"/>
    </source>
</evidence>
<feature type="compositionally biased region" description="Polar residues" evidence="1">
    <location>
        <begin position="301"/>
        <end position="319"/>
    </location>
</feature>
<dbReference type="InterPro" id="IPR036116">
    <property type="entry name" value="FN3_sf"/>
</dbReference>
<dbReference type="Proteomes" id="UP000652761">
    <property type="component" value="Unassembled WGS sequence"/>
</dbReference>
<feature type="compositionally biased region" description="Polar residues" evidence="1">
    <location>
        <begin position="15"/>
        <end position="25"/>
    </location>
</feature>
<dbReference type="GO" id="GO:0040029">
    <property type="term" value="P:epigenetic regulation of gene expression"/>
    <property type="evidence" value="ECO:0007669"/>
    <property type="project" value="InterPro"/>
</dbReference>
<feature type="compositionally biased region" description="Polar residues" evidence="1">
    <location>
        <begin position="359"/>
        <end position="387"/>
    </location>
</feature>
<dbReference type="InterPro" id="IPR058585">
    <property type="entry name" value="Fn3_VIN3"/>
</dbReference>
<keyword evidence="4" id="KW-1185">Reference proteome</keyword>
<evidence type="ECO:0000259" key="2">
    <source>
        <dbReference type="PROSITE" id="PS50853"/>
    </source>
</evidence>
<feature type="region of interest" description="Disordered" evidence="1">
    <location>
        <begin position="343"/>
        <end position="387"/>
    </location>
</feature>
<dbReference type="AlphaFoldDB" id="A0A843VIY3"/>
<dbReference type="PROSITE" id="PS50853">
    <property type="entry name" value="FN3"/>
    <property type="match status" value="1"/>
</dbReference>
<feature type="domain" description="Fibronectin type-III" evidence="2">
    <location>
        <begin position="181"/>
        <end position="282"/>
    </location>
</feature>
<feature type="region of interest" description="Disordered" evidence="1">
    <location>
        <begin position="1"/>
        <end position="25"/>
    </location>
</feature>
<comment type="caution">
    <text evidence="3">The sequence shown here is derived from an EMBL/GenBank/DDBJ whole genome shotgun (WGS) entry which is preliminary data.</text>
</comment>
<dbReference type="InterPro" id="IPR003961">
    <property type="entry name" value="FN3_dom"/>
</dbReference>
<sequence length="510" mass="56365">MASSSTPSKNPNSSAVTQSSPTSTMPICSSASLRIPVSSFGPPSSMPMSSMASMVALAILTVWLWPFGWRPDVVRSLRKQLSIAKDARRVDVLCHRVSLSDQILKGTERFRDIQTVVLEAAKKLKKEVGPLDKVSAIMARGIVNRLSCGAEVQRLCAIAIGVIDFMLPGLPIPLADANVKIPRPPNCRIKFDDVSPVSVIISLTTERKLFEDAVIGYRLWHRKSCLADYSEEPTCILLWPNTRIMISGLSPSTEYCFKASPFSSLGELGIWEATLITKAANFDPMLELEGFNEEEVRGEQLATTQTNSQKGSTSSSDSPQETRRHRVNFNSHSRVLPLEYIADNGMKHSPPTSDAPFARSNSVPLETPTKSDAPNNNPPDSGNKSESAENQYKYCVKVIRWLECEGFMEKEFRVKFLTWFSLRATMQERRVVSAFIDVLIDEPASLVDQLVDTFMDGICGKEKVDDVCNVKPVGSRSISLLKNVHGDSRADSDSLENLPLWLLPLPEEGL</sequence>
<proteinExistence type="predicted"/>
<dbReference type="PANTHER" id="PTHR46286:SF6">
    <property type="entry name" value="OS08G0220600 PROTEIN"/>
    <property type="match status" value="1"/>
</dbReference>
<evidence type="ECO:0000313" key="4">
    <source>
        <dbReference type="Proteomes" id="UP000652761"/>
    </source>
</evidence>
<accession>A0A843VIY3</accession>
<reference evidence="3" key="1">
    <citation type="submission" date="2017-07" db="EMBL/GenBank/DDBJ databases">
        <title>Taro Niue Genome Assembly and Annotation.</title>
        <authorList>
            <person name="Atibalentja N."/>
            <person name="Keating K."/>
            <person name="Fields C.J."/>
        </authorList>
    </citation>
    <scope>NUCLEOTIDE SEQUENCE</scope>
    <source>
        <strain evidence="3">Niue_2</strain>
        <tissue evidence="3">Leaf</tissue>
    </source>
</reference>
<name>A0A843VIY3_COLES</name>
<dbReference type="GO" id="GO:0010048">
    <property type="term" value="P:vernalization response"/>
    <property type="evidence" value="ECO:0007669"/>
    <property type="project" value="InterPro"/>
</dbReference>
<dbReference type="EMBL" id="NMUH01001850">
    <property type="protein sequence ID" value="MQL95895.1"/>
    <property type="molecule type" value="Genomic_DNA"/>
</dbReference>
<evidence type="ECO:0000256" key="1">
    <source>
        <dbReference type="SAM" id="MobiDB-lite"/>
    </source>
</evidence>